<name>A0AAV4W422_9ARAC</name>
<evidence type="ECO:0000313" key="1">
    <source>
        <dbReference type="EMBL" id="GIY77417.1"/>
    </source>
</evidence>
<gene>
    <name evidence="1" type="ORF">CDAR_481081</name>
</gene>
<keyword evidence="2" id="KW-1185">Reference proteome</keyword>
<protein>
    <submittedName>
        <fullName evidence="1">Uncharacterized protein</fullName>
    </submittedName>
</protein>
<comment type="caution">
    <text evidence="1">The sequence shown here is derived from an EMBL/GenBank/DDBJ whole genome shotgun (WGS) entry which is preliminary data.</text>
</comment>
<dbReference type="EMBL" id="BPLQ01014119">
    <property type="protein sequence ID" value="GIY77417.1"/>
    <property type="molecule type" value="Genomic_DNA"/>
</dbReference>
<evidence type="ECO:0000313" key="2">
    <source>
        <dbReference type="Proteomes" id="UP001054837"/>
    </source>
</evidence>
<organism evidence="1 2">
    <name type="scientific">Caerostris darwini</name>
    <dbReference type="NCBI Taxonomy" id="1538125"/>
    <lineage>
        <taxon>Eukaryota</taxon>
        <taxon>Metazoa</taxon>
        <taxon>Ecdysozoa</taxon>
        <taxon>Arthropoda</taxon>
        <taxon>Chelicerata</taxon>
        <taxon>Arachnida</taxon>
        <taxon>Araneae</taxon>
        <taxon>Araneomorphae</taxon>
        <taxon>Entelegynae</taxon>
        <taxon>Araneoidea</taxon>
        <taxon>Araneidae</taxon>
        <taxon>Caerostris</taxon>
    </lineage>
</organism>
<dbReference type="AlphaFoldDB" id="A0AAV4W422"/>
<sequence>MDLVYDTMLLNHLLDCLSSLTPQLLNKIAFNEMRGSSSARTGTGYCIELLQSVRIEMSLTSEDSAQ</sequence>
<proteinExistence type="predicted"/>
<reference evidence="1 2" key="1">
    <citation type="submission" date="2021-06" db="EMBL/GenBank/DDBJ databases">
        <title>Caerostris darwini draft genome.</title>
        <authorList>
            <person name="Kono N."/>
            <person name="Arakawa K."/>
        </authorList>
    </citation>
    <scope>NUCLEOTIDE SEQUENCE [LARGE SCALE GENOMIC DNA]</scope>
</reference>
<dbReference type="Proteomes" id="UP001054837">
    <property type="component" value="Unassembled WGS sequence"/>
</dbReference>
<accession>A0AAV4W422</accession>